<evidence type="ECO:0000313" key="1">
    <source>
        <dbReference type="EMBL" id="CAD6997158.1"/>
    </source>
</evidence>
<proteinExistence type="predicted"/>
<evidence type="ECO:0000313" key="2">
    <source>
        <dbReference type="Proteomes" id="UP000606786"/>
    </source>
</evidence>
<organism evidence="1 2">
    <name type="scientific">Ceratitis capitata</name>
    <name type="common">Mediterranean fruit fly</name>
    <name type="synonym">Tephritis capitata</name>
    <dbReference type="NCBI Taxonomy" id="7213"/>
    <lineage>
        <taxon>Eukaryota</taxon>
        <taxon>Metazoa</taxon>
        <taxon>Ecdysozoa</taxon>
        <taxon>Arthropoda</taxon>
        <taxon>Hexapoda</taxon>
        <taxon>Insecta</taxon>
        <taxon>Pterygota</taxon>
        <taxon>Neoptera</taxon>
        <taxon>Endopterygota</taxon>
        <taxon>Diptera</taxon>
        <taxon>Brachycera</taxon>
        <taxon>Muscomorpha</taxon>
        <taxon>Tephritoidea</taxon>
        <taxon>Tephritidae</taxon>
        <taxon>Ceratitis</taxon>
        <taxon>Ceratitis</taxon>
    </lineage>
</organism>
<reference evidence="1" key="1">
    <citation type="submission" date="2020-11" db="EMBL/GenBank/DDBJ databases">
        <authorList>
            <person name="Whitehead M."/>
        </authorList>
    </citation>
    <scope>NUCLEOTIDE SEQUENCE</scope>
    <source>
        <strain evidence="1">EGII</strain>
    </source>
</reference>
<comment type="caution">
    <text evidence="1">The sequence shown here is derived from an EMBL/GenBank/DDBJ whole genome shotgun (WGS) entry which is preliminary data.</text>
</comment>
<dbReference type="EMBL" id="CAJHJT010000012">
    <property type="protein sequence ID" value="CAD6997158.1"/>
    <property type="molecule type" value="Genomic_DNA"/>
</dbReference>
<sequence>MFTKLLGTIKSKTNKETKDATKAKSLKVTKVKSCKCVPQNCKCKLRKAIKLFKQQRYHLISNGILL</sequence>
<dbReference type="Proteomes" id="UP000606786">
    <property type="component" value="Unassembled WGS sequence"/>
</dbReference>
<dbReference type="AlphaFoldDB" id="A0A811UFP6"/>
<keyword evidence="2" id="KW-1185">Reference proteome</keyword>
<name>A0A811UFP6_CERCA</name>
<gene>
    <name evidence="1" type="ORF">CCAP1982_LOCUS5801</name>
</gene>
<accession>A0A811UFP6</accession>
<protein>
    <submittedName>
        <fullName evidence="1">(Mediterranean fruit fly) hypothetical protein</fullName>
    </submittedName>
</protein>